<feature type="region of interest" description="Disordered" evidence="1">
    <location>
        <begin position="27"/>
        <end position="47"/>
    </location>
</feature>
<keyword evidence="3" id="KW-1185">Reference proteome</keyword>
<reference evidence="2 3" key="1">
    <citation type="submission" date="2023-03" db="EMBL/GenBank/DDBJ databases">
        <title>High recombination rates correlate with genetic variation in Cardiocondyla obscurior ants.</title>
        <authorList>
            <person name="Errbii M."/>
        </authorList>
    </citation>
    <scope>NUCLEOTIDE SEQUENCE [LARGE SCALE GENOMIC DNA]</scope>
    <source>
        <strain evidence="2">Alpha-2009</strain>
        <tissue evidence="2">Whole body</tissue>
    </source>
</reference>
<organism evidence="2 3">
    <name type="scientific">Cardiocondyla obscurior</name>
    <dbReference type="NCBI Taxonomy" id="286306"/>
    <lineage>
        <taxon>Eukaryota</taxon>
        <taxon>Metazoa</taxon>
        <taxon>Ecdysozoa</taxon>
        <taxon>Arthropoda</taxon>
        <taxon>Hexapoda</taxon>
        <taxon>Insecta</taxon>
        <taxon>Pterygota</taxon>
        <taxon>Neoptera</taxon>
        <taxon>Endopterygota</taxon>
        <taxon>Hymenoptera</taxon>
        <taxon>Apocrita</taxon>
        <taxon>Aculeata</taxon>
        <taxon>Formicoidea</taxon>
        <taxon>Formicidae</taxon>
        <taxon>Myrmicinae</taxon>
        <taxon>Cardiocondyla</taxon>
    </lineage>
</organism>
<feature type="compositionally biased region" description="Basic and acidic residues" evidence="1">
    <location>
        <begin position="31"/>
        <end position="47"/>
    </location>
</feature>
<gene>
    <name evidence="2" type="ORF">PUN28_002888</name>
</gene>
<evidence type="ECO:0000313" key="3">
    <source>
        <dbReference type="Proteomes" id="UP001430953"/>
    </source>
</evidence>
<evidence type="ECO:0000256" key="1">
    <source>
        <dbReference type="SAM" id="MobiDB-lite"/>
    </source>
</evidence>
<evidence type="ECO:0000313" key="2">
    <source>
        <dbReference type="EMBL" id="KAL0131651.1"/>
    </source>
</evidence>
<protein>
    <submittedName>
        <fullName evidence="2">Uncharacterized protein</fullName>
    </submittedName>
</protein>
<dbReference type="EMBL" id="JADYXP020000002">
    <property type="protein sequence ID" value="KAL0131651.1"/>
    <property type="molecule type" value="Genomic_DNA"/>
</dbReference>
<comment type="caution">
    <text evidence="2">The sequence shown here is derived from an EMBL/GenBank/DDBJ whole genome shotgun (WGS) entry which is preliminary data.</text>
</comment>
<sequence>MINPIGEYCDKNLEALLYPRRLLEKSSVASKRKDVSLGRERKREREKENWWREEKFNFIETVESFAKAMCLSYGNMYGPCTKAAIVFD</sequence>
<dbReference type="Proteomes" id="UP001430953">
    <property type="component" value="Unassembled WGS sequence"/>
</dbReference>
<name>A0AAW2GWG8_9HYME</name>
<proteinExistence type="predicted"/>
<dbReference type="AlphaFoldDB" id="A0AAW2GWG8"/>
<accession>A0AAW2GWG8</accession>